<gene>
    <name evidence="1" type="ORF">CGI_10023879</name>
</gene>
<name>K1RFY9_MAGGI</name>
<dbReference type="InParanoid" id="K1RFY9"/>
<reference evidence="1" key="1">
    <citation type="journal article" date="2012" name="Nature">
        <title>The oyster genome reveals stress adaptation and complexity of shell formation.</title>
        <authorList>
            <person name="Zhang G."/>
            <person name="Fang X."/>
            <person name="Guo X."/>
            <person name="Li L."/>
            <person name="Luo R."/>
            <person name="Xu F."/>
            <person name="Yang P."/>
            <person name="Zhang L."/>
            <person name="Wang X."/>
            <person name="Qi H."/>
            <person name="Xiong Z."/>
            <person name="Que H."/>
            <person name="Xie Y."/>
            <person name="Holland P.W."/>
            <person name="Paps J."/>
            <person name="Zhu Y."/>
            <person name="Wu F."/>
            <person name="Chen Y."/>
            <person name="Wang J."/>
            <person name="Peng C."/>
            <person name="Meng J."/>
            <person name="Yang L."/>
            <person name="Liu J."/>
            <person name="Wen B."/>
            <person name="Zhang N."/>
            <person name="Huang Z."/>
            <person name="Zhu Q."/>
            <person name="Feng Y."/>
            <person name="Mount A."/>
            <person name="Hedgecock D."/>
            <person name="Xu Z."/>
            <person name="Liu Y."/>
            <person name="Domazet-Loso T."/>
            <person name="Du Y."/>
            <person name="Sun X."/>
            <person name="Zhang S."/>
            <person name="Liu B."/>
            <person name="Cheng P."/>
            <person name="Jiang X."/>
            <person name="Li J."/>
            <person name="Fan D."/>
            <person name="Wang W."/>
            <person name="Fu W."/>
            <person name="Wang T."/>
            <person name="Wang B."/>
            <person name="Zhang J."/>
            <person name="Peng Z."/>
            <person name="Li Y."/>
            <person name="Li N."/>
            <person name="Wang J."/>
            <person name="Chen M."/>
            <person name="He Y."/>
            <person name="Tan F."/>
            <person name="Song X."/>
            <person name="Zheng Q."/>
            <person name="Huang R."/>
            <person name="Yang H."/>
            <person name="Du X."/>
            <person name="Chen L."/>
            <person name="Yang M."/>
            <person name="Gaffney P.M."/>
            <person name="Wang S."/>
            <person name="Luo L."/>
            <person name="She Z."/>
            <person name="Ming Y."/>
            <person name="Huang W."/>
            <person name="Zhang S."/>
            <person name="Huang B."/>
            <person name="Zhang Y."/>
            <person name="Qu T."/>
            <person name="Ni P."/>
            <person name="Miao G."/>
            <person name="Wang J."/>
            <person name="Wang Q."/>
            <person name="Steinberg C.E."/>
            <person name="Wang H."/>
            <person name="Li N."/>
            <person name="Qian L."/>
            <person name="Zhang G."/>
            <person name="Li Y."/>
            <person name="Yang H."/>
            <person name="Liu X."/>
            <person name="Wang J."/>
            <person name="Yin Y."/>
            <person name="Wang J."/>
        </authorList>
    </citation>
    <scope>NUCLEOTIDE SEQUENCE [LARGE SCALE GENOMIC DNA]</scope>
    <source>
        <strain evidence="1">05x7-T-G4-1.051#20</strain>
    </source>
</reference>
<protein>
    <submittedName>
        <fullName evidence="1">Uncharacterized protein</fullName>
    </submittedName>
</protein>
<dbReference type="AlphaFoldDB" id="K1RFY9"/>
<evidence type="ECO:0000313" key="1">
    <source>
        <dbReference type="EMBL" id="EKC42659.1"/>
    </source>
</evidence>
<sequence>MVGKIFGTETGTMVAGRLGESMNEKANSNLFLFSMYKIPLEMNSSHTASGLEANETFNMIFACTERLAKPVNGRVNPIPFEGRLGFPGAPSPPNMKAQIWDTGC</sequence>
<dbReference type="EMBL" id="JH818634">
    <property type="protein sequence ID" value="EKC42659.1"/>
    <property type="molecule type" value="Genomic_DNA"/>
</dbReference>
<organism evidence="1">
    <name type="scientific">Magallana gigas</name>
    <name type="common">Pacific oyster</name>
    <name type="synonym">Crassostrea gigas</name>
    <dbReference type="NCBI Taxonomy" id="29159"/>
    <lineage>
        <taxon>Eukaryota</taxon>
        <taxon>Metazoa</taxon>
        <taxon>Spiralia</taxon>
        <taxon>Lophotrochozoa</taxon>
        <taxon>Mollusca</taxon>
        <taxon>Bivalvia</taxon>
        <taxon>Autobranchia</taxon>
        <taxon>Pteriomorphia</taxon>
        <taxon>Ostreida</taxon>
        <taxon>Ostreoidea</taxon>
        <taxon>Ostreidae</taxon>
        <taxon>Magallana</taxon>
    </lineage>
</organism>
<accession>K1RFY9</accession>
<proteinExistence type="predicted"/>
<dbReference type="HOGENOM" id="CLU_2252635_0_0_1"/>